<organism evidence="1 2">
    <name type="scientific">Rhabditophanes sp. KR3021</name>
    <dbReference type="NCBI Taxonomy" id="114890"/>
    <lineage>
        <taxon>Eukaryota</taxon>
        <taxon>Metazoa</taxon>
        <taxon>Ecdysozoa</taxon>
        <taxon>Nematoda</taxon>
        <taxon>Chromadorea</taxon>
        <taxon>Rhabditida</taxon>
        <taxon>Tylenchina</taxon>
        <taxon>Panagrolaimomorpha</taxon>
        <taxon>Strongyloidoidea</taxon>
        <taxon>Alloionematidae</taxon>
        <taxon>Rhabditophanes</taxon>
    </lineage>
</organism>
<sequence length="233" mass="26863">MFVCINCGAEAEKRFYQYGKDVIRLADCQCCNKVVDKYVEYDKPLICVDVFLQNFEAYRHLLINENISSKGRITFVLLLNEAFGAWHAERAKILEISPSLTIHQLAAIFYIKLFQAVFEHIVFSVSIYLLFRLLTSEPKTSLDLISIFKHSIIGSYGNFFSTLLIIWKLNNDWSDILLVSAILLLTHIQIQRTFHSPVPKYTIATIVSISLILKFAIRSYISHFIVYDSSSFE</sequence>
<name>A0AC35TIE9_9BILA</name>
<evidence type="ECO:0000313" key="2">
    <source>
        <dbReference type="WBParaSite" id="RSKR_0000094700.1"/>
    </source>
</evidence>
<proteinExistence type="predicted"/>
<evidence type="ECO:0000313" key="1">
    <source>
        <dbReference type="Proteomes" id="UP000095286"/>
    </source>
</evidence>
<dbReference type="WBParaSite" id="RSKR_0000094700.1">
    <property type="protein sequence ID" value="RSKR_0000094700.1"/>
    <property type="gene ID" value="RSKR_0000094700"/>
</dbReference>
<dbReference type="Proteomes" id="UP000095286">
    <property type="component" value="Unplaced"/>
</dbReference>
<reference evidence="2" key="1">
    <citation type="submission" date="2016-11" db="UniProtKB">
        <authorList>
            <consortium name="WormBaseParasite"/>
        </authorList>
    </citation>
    <scope>IDENTIFICATION</scope>
    <source>
        <strain evidence="2">KR3021</strain>
    </source>
</reference>
<accession>A0AC35TIE9</accession>
<protein>
    <submittedName>
        <fullName evidence="2">Protein ARV</fullName>
    </submittedName>
</protein>